<dbReference type="GO" id="GO:0030170">
    <property type="term" value="F:pyridoxal phosphate binding"/>
    <property type="evidence" value="ECO:0007669"/>
    <property type="project" value="InterPro"/>
</dbReference>
<dbReference type="OrthoDB" id="9809616at2"/>
<evidence type="ECO:0000256" key="3">
    <source>
        <dbReference type="ARBA" id="ARBA00022679"/>
    </source>
</evidence>
<evidence type="ECO:0000313" key="8">
    <source>
        <dbReference type="Proteomes" id="UP000234206"/>
    </source>
</evidence>
<keyword evidence="4" id="KW-0663">Pyridoxal phosphate</keyword>
<dbReference type="EMBL" id="PKIZ01000016">
    <property type="protein sequence ID" value="PKZ41263.1"/>
    <property type="molecule type" value="Genomic_DNA"/>
</dbReference>
<evidence type="ECO:0000256" key="4">
    <source>
        <dbReference type="ARBA" id="ARBA00022898"/>
    </source>
</evidence>
<dbReference type="InterPro" id="IPR004839">
    <property type="entry name" value="Aminotransferase_I/II_large"/>
</dbReference>
<proteinExistence type="predicted"/>
<keyword evidence="2 7" id="KW-0032">Aminotransferase</keyword>
<dbReference type="Gene3D" id="3.90.1150.10">
    <property type="entry name" value="Aspartate Aminotransferase, domain 1"/>
    <property type="match status" value="1"/>
</dbReference>
<dbReference type="GO" id="GO:0004400">
    <property type="term" value="F:histidinol-phosphate transaminase activity"/>
    <property type="evidence" value="ECO:0007669"/>
    <property type="project" value="UniProtKB-EC"/>
</dbReference>
<dbReference type="InterPro" id="IPR015422">
    <property type="entry name" value="PyrdxlP-dep_Trfase_small"/>
</dbReference>
<dbReference type="InterPro" id="IPR015421">
    <property type="entry name" value="PyrdxlP-dep_Trfase_major"/>
</dbReference>
<dbReference type="InterPro" id="IPR015424">
    <property type="entry name" value="PyrdxlP-dep_Trfase"/>
</dbReference>
<dbReference type="RefSeq" id="WP_101849875.1">
    <property type="nucleotide sequence ID" value="NZ_JBHLVH010000004.1"/>
</dbReference>
<dbReference type="CDD" id="cd00609">
    <property type="entry name" value="AAT_like"/>
    <property type="match status" value="1"/>
</dbReference>
<name>A0A2I1P9H1_9MICO</name>
<dbReference type="SUPFAM" id="SSF53383">
    <property type="entry name" value="PLP-dependent transferases"/>
    <property type="match status" value="1"/>
</dbReference>
<dbReference type="AlphaFoldDB" id="A0A2I1P9H1"/>
<feature type="domain" description="Aminotransferase class I/classII large" evidence="6">
    <location>
        <begin position="63"/>
        <end position="409"/>
    </location>
</feature>
<dbReference type="Gene3D" id="3.40.640.10">
    <property type="entry name" value="Type I PLP-dependent aspartate aminotransferase-like (Major domain)"/>
    <property type="match status" value="1"/>
</dbReference>
<keyword evidence="8" id="KW-1185">Reference proteome</keyword>
<accession>A0A2I1P9H1</accession>
<gene>
    <name evidence="7" type="ORF">CYJ76_08825</name>
</gene>
<dbReference type="PANTHER" id="PTHR42885:SF2">
    <property type="entry name" value="HISTIDINOL-PHOSPHATE AMINOTRANSFERASE"/>
    <property type="match status" value="1"/>
</dbReference>
<dbReference type="Proteomes" id="UP000234206">
    <property type="component" value="Unassembled WGS sequence"/>
</dbReference>
<evidence type="ECO:0000259" key="6">
    <source>
        <dbReference type="Pfam" id="PF00155"/>
    </source>
</evidence>
<evidence type="ECO:0000256" key="1">
    <source>
        <dbReference type="ARBA" id="ARBA00001933"/>
    </source>
</evidence>
<evidence type="ECO:0000313" key="7">
    <source>
        <dbReference type="EMBL" id="PKZ41263.1"/>
    </source>
</evidence>
<protein>
    <submittedName>
        <fullName evidence="7">Histidinol-phosphate transaminase</fullName>
        <ecNumber evidence="7">2.6.1.9</ecNumber>
    </submittedName>
</protein>
<comment type="cofactor">
    <cofactor evidence="1">
        <name>pyridoxal 5'-phosphate</name>
        <dbReference type="ChEBI" id="CHEBI:597326"/>
    </cofactor>
</comment>
<feature type="compositionally biased region" description="Low complexity" evidence="5">
    <location>
        <begin position="422"/>
        <end position="432"/>
    </location>
</feature>
<dbReference type="Pfam" id="PF00155">
    <property type="entry name" value="Aminotran_1_2"/>
    <property type="match status" value="1"/>
</dbReference>
<comment type="caution">
    <text evidence="7">The sequence shown here is derived from an EMBL/GenBank/DDBJ whole genome shotgun (WGS) entry which is preliminary data.</text>
</comment>
<sequence>MSRRPFPLGYVRDDLADFTGYSSARTSAPAGAVAPAAAASGEQGVPVEQGAPVDLAWLNANEAATPNRADAGASVRRYPDPQPAALRGRLAGLWGVATDELLVTRGSDEGIDLLVRACCAPGGATRGDASGPAAGAARGGVVVAPPTFGMYAVTARLHGAAVHAVPQLVEPAEGPGGGERWRVDVDAVLRTARQQQADLVLLPSPGNPTGQGVPVEDLVRLAEGLRRDEAPALLVVDEAYADFTDAPSAATLLATHENVVVLRTLSKAHGLAGARIGAVLARAELVALLGRVQAPYPLAVPAVQLALAATEPAALEDTADRVRRTLAERDRVTTALRDLAGRPGSGIEAVLVAEANFVTLRCTDPGSVLDALEEQGVVARALATHPGLADGVRVTLGTPEQDDRVLRALGAHPPAHRPPTGRPTRTTPEETP</sequence>
<reference evidence="7 8" key="1">
    <citation type="submission" date="2017-12" db="EMBL/GenBank/DDBJ databases">
        <title>Phylogenetic diversity of female urinary microbiome.</title>
        <authorList>
            <person name="Thomas-White K."/>
            <person name="Wolfe A.J."/>
        </authorList>
    </citation>
    <scope>NUCLEOTIDE SEQUENCE [LARGE SCALE GENOMIC DNA]</scope>
    <source>
        <strain evidence="7 8">UMB1298</strain>
    </source>
</reference>
<dbReference type="EC" id="2.6.1.9" evidence="7"/>
<evidence type="ECO:0000256" key="5">
    <source>
        <dbReference type="SAM" id="MobiDB-lite"/>
    </source>
</evidence>
<keyword evidence="3 7" id="KW-0808">Transferase</keyword>
<dbReference type="PANTHER" id="PTHR42885">
    <property type="entry name" value="HISTIDINOL-PHOSPHATE AMINOTRANSFERASE-RELATED"/>
    <property type="match status" value="1"/>
</dbReference>
<evidence type="ECO:0000256" key="2">
    <source>
        <dbReference type="ARBA" id="ARBA00022576"/>
    </source>
</evidence>
<feature type="region of interest" description="Disordered" evidence="5">
    <location>
        <begin position="409"/>
        <end position="432"/>
    </location>
</feature>
<organism evidence="7 8">
    <name type="scientific">Kytococcus schroeteri</name>
    <dbReference type="NCBI Taxonomy" id="138300"/>
    <lineage>
        <taxon>Bacteria</taxon>
        <taxon>Bacillati</taxon>
        <taxon>Actinomycetota</taxon>
        <taxon>Actinomycetes</taxon>
        <taxon>Micrococcales</taxon>
        <taxon>Kytococcaceae</taxon>
        <taxon>Kytococcus</taxon>
    </lineage>
</organism>